<dbReference type="Proteomes" id="UP000789390">
    <property type="component" value="Unassembled WGS sequence"/>
</dbReference>
<name>A0A8J2RFB3_9CRUS</name>
<keyword evidence="5" id="KW-0732">Signal</keyword>
<sequence length="200" mass="21875">MPRPLSYQKFTCSSLFLIVFISLISYQPSAYGAEIGKREDCFCLHKFDPVCGTDGNTYGNACVLECSKQEYPDRRLKVAYHGECIRATKKGKRAAAECGCQFKFAPVCGTNGKTYDNENCMEVEVTQCGTVIDSPIRKAHDGECKTPIKVPETQCGCPDNLAPVCGTDGKTYPNAECMKNEITKCGTVKSTVTITRNGTC</sequence>
<organism evidence="7 8">
    <name type="scientific">Daphnia galeata</name>
    <dbReference type="NCBI Taxonomy" id="27404"/>
    <lineage>
        <taxon>Eukaryota</taxon>
        <taxon>Metazoa</taxon>
        <taxon>Ecdysozoa</taxon>
        <taxon>Arthropoda</taxon>
        <taxon>Crustacea</taxon>
        <taxon>Branchiopoda</taxon>
        <taxon>Diplostraca</taxon>
        <taxon>Cladocera</taxon>
        <taxon>Anomopoda</taxon>
        <taxon>Daphniidae</taxon>
        <taxon>Daphnia</taxon>
    </lineage>
</organism>
<reference evidence="7" key="1">
    <citation type="submission" date="2021-11" db="EMBL/GenBank/DDBJ databases">
        <authorList>
            <person name="Schell T."/>
        </authorList>
    </citation>
    <scope>NUCLEOTIDE SEQUENCE</scope>
    <source>
        <strain evidence="7">M5</strain>
    </source>
</reference>
<keyword evidence="2" id="KW-0964">Secreted</keyword>
<evidence type="ECO:0000256" key="2">
    <source>
        <dbReference type="ARBA" id="ARBA00022525"/>
    </source>
</evidence>
<dbReference type="FunFam" id="3.30.60.30:FF:000161">
    <property type="entry name" value="Uncharacterized protein"/>
    <property type="match status" value="1"/>
</dbReference>
<dbReference type="InterPro" id="IPR036058">
    <property type="entry name" value="Kazal_dom_sf"/>
</dbReference>
<dbReference type="SUPFAM" id="SSF100895">
    <property type="entry name" value="Kazal-type serine protease inhibitors"/>
    <property type="match status" value="3"/>
</dbReference>
<protein>
    <recommendedName>
        <fullName evidence="6">Kazal-like domain-containing protein</fullName>
    </recommendedName>
</protein>
<comment type="caution">
    <text evidence="7">The sequence shown here is derived from an EMBL/GenBank/DDBJ whole genome shotgun (WGS) entry which is preliminary data.</text>
</comment>
<accession>A0A8J2RFB3</accession>
<evidence type="ECO:0000259" key="6">
    <source>
        <dbReference type="PROSITE" id="PS51465"/>
    </source>
</evidence>
<dbReference type="PANTHER" id="PTHR21312">
    <property type="entry name" value="SERINE PROTEASE INHIBITOR"/>
    <property type="match status" value="1"/>
</dbReference>
<dbReference type="SMART" id="SM00280">
    <property type="entry name" value="KAZAL"/>
    <property type="match status" value="3"/>
</dbReference>
<dbReference type="AlphaFoldDB" id="A0A8J2RFB3"/>
<evidence type="ECO:0000256" key="3">
    <source>
        <dbReference type="ARBA" id="ARBA00022690"/>
    </source>
</evidence>
<dbReference type="Pfam" id="PF07648">
    <property type="entry name" value="Kazal_2"/>
    <property type="match status" value="2"/>
</dbReference>
<dbReference type="PANTHER" id="PTHR21312:SF28">
    <property type="entry name" value="OVOINHIBITOR-RELATED"/>
    <property type="match status" value="1"/>
</dbReference>
<evidence type="ECO:0000256" key="5">
    <source>
        <dbReference type="SAM" id="SignalP"/>
    </source>
</evidence>
<proteinExistence type="predicted"/>
<evidence type="ECO:0000256" key="4">
    <source>
        <dbReference type="ARBA" id="ARBA00023157"/>
    </source>
</evidence>
<evidence type="ECO:0000313" key="7">
    <source>
        <dbReference type="EMBL" id="CAH0100945.1"/>
    </source>
</evidence>
<dbReference type="Pfam" id="PF00050">
    <property type="entry name" value="Kazal_1"/>
    <property type="match status" value="1"/>
</dbReference>
<dbReference type="OrthoDB" id="9972772at2759"/>
<feature type="domain" description="Kazal-like" evidence="6">
    <location>
        <begin position="35"/>
        <end position="86"/>
    </location>
</feature>
<evidence type="ECO:0000313" key="8">
    <source>
        <dbReference type="Proteomes" id="UP000789390"/>
    </source>
</evidence>
<keyword evidence="3" id="KW-0646">Protease inhibitor</keyword>
<dbReference type="GO" id="GO:0030414">
    <property type="term" value="F:peptidase inhibitor activity"/>
    <property type="evidence" value="ECO:0007669"/>
    <property type="project" value="UniProtKB-KW"/>
</dbReference>
<evidence type="ECO:0000256" key="1">
    <source>
        <dbReference type="ARBA" id="ARBA00004613"/>
    </source>
</evidence>
<dbReference type="EMBL" id="CAKKLH010000046">
    <property type="protein sequence ID" value="CAH0100945.1"/>
    <property type="molecule type" value="Genomic_DNA"/>
</dbReference>
<comment type="subcellular location">
    <subcellularLocation>
        <location evidence="1">Secreted</location>
    </subcellularLocation>
</comment>
<feature type="domain" description="Kazal-like" evidence="6">
    <location>
        <begin position="138"/>
        <end position="200"/>
    </location>
</feature>
<dbReference type="PROSITE" id="PS51465">
    <property type="entry name" value="KAZAL_2"/>
    <property type="match status" value="2"/>
</dbReference>
<gene>
    <name evidence="7" type="ORF">DGAL_LOCUS3234</name>
</gene>
<dbReference type="GO" id="GO:0005576">
    <property type="term" value="C:extracellular region"/>
    <property type="evidence" value="ECO:0007669"/>
    <property type="project" value="UniProtKB-SubCell"/>
</dbReference>
<dbReference type="PROSITE" id="PS00282">
    <property type="entry name" value="KAZAL_1"/>
    <property type="match status" value="1"/>
</dbReference>
<keyword evidence="8" id="KW-1185">Reference proteome</keyword>
<keyword evidence="4" id="KW-1015">Disulfide bond</keyword>
<feature type="chain" id="PRO_5035176682" description="Kazal-like domain-containing protein" evidence="5">
    <location>
        <begin position="33"/>
        <end position="200"/>
    </location>
</feature>
<dbReference type="CDD" id="cd00104">
    <property type="entry name" value="KAZAL_FS"/>
    <property type="match status" value="1"/>
</dbReference>
<dbReference type="Gene3D" id="3.30.60.30">
    <property type="match status" value="3"/>
</dbReference>
<dbReference type="InterPro" id="IPR002350">
    <property type="entry name" value="Kazal_dom"/>
</dbReference>
<feature type="signal peptide" evidence="5">
    <location>
        <begin position="1"/>
        <end position="32"/>
    </location>
</feature>